<dbReference type="InParanoid" id="A0A7R8UCG7"/>
<gene>
    <name evidence="2" type="ORF">HERILL_LOCUS1447</name>
</gene>
<reference evidence="2 3" key="1">
    <citation type="submission" date="2020-11" db="EMBL/GenBank/DDBJ databases">
        <authorList>
            <person name="Wallbank WR R."/>
            <person name="Pardo Diaz C."/>
            <person name="Kozak K."/>
            <person name="Martin S."/>
            <person name="Jiggins C."/>
            <person name="Moest M."/>
            <person name="Warren A I."/>
            <person name="Generalovic N T."/>
            <person name="Byers J.R.P. K."/>
            <person name="Montejo-Kovacevich G."/>
            <person name="Yen C E."/>
        </authorList>
    </citation>
    <scope>NUCLEOTIDE SEQUENCE [LARGE SCALE GENOMIC DNA]</scope>
</reference>
<sequence>MAPAGKHSAKWDDLRSESECTEYTDSAPNRAYGDKSQDPLPKQPPMPHSMETHRAKMNQKAGHKKEGKKNDESKTEKDKEVEEKGKKEPEKQSSEHMINLINSRVILILSPSPFIAKQVQHYKEDISKMARKNDPVANIRQINNIITRDHQRKDILKKNEEKKQDICDEKKHEKIKPVPISYSKRKDLQDKPNETIEHAVRCRFCQAFENIRDKRDTPIKYLGDSHQKHRISRQDEDVRKRTQDLQSVSEDENSTTKHNFEKDLVKPVNYSKSNKLEGAQPISHCHFCDSSDDVKSRKETGSAFVQPVNQKHKVCSNQSSVGQLLKSDNDSDAFVPYKESLMNVELLSVRESMYESRTGQQSHQDMKKKMGSNERKRYLSGQEQFPCTLNVNEGVDKNFMKRDFAAEQLEKKTLRTFSRAQLEQIKNVSPTRAAFNKNEKPMKAKLAGDGANPDTARLAKIHITSDL</sequence>
<feature type="compositionally biased region" description="Basic and acidic residues" evidence="1">
    <location>
        <begin position="219"/>
        <end position="243"/>
    </location>
</feature>
<organism evidence="2 3">
    <name type="scientific">Hermetia illucens</name>
    <name type="common">Black soldier fly</name>
    <dbReference type="NCBI Taxonomy" id="343691"/>
    <lineage>
        <taxon>Eukaryota</taxon>
        <taxon>Metazoa</taxon>
        <taxon>Ecdysozoa</taxon>
        <taxon>Arthropoda</taxon>
        <taxon>Hexapoda</taxon>
        <taxon>Insecta</taxon>
        <taxon>Pterygota</taxon>
        <taxon>Neoptera</taxon>
        <taxon>Endopterygota</taxon>
        <taxon>Diptera</taxon>
        <taxon>Brachycera</taxon>
        <taxon>Stratiomyomorpha</taxon>
        <taxon>Stratiomyidae</taxon>
        <taxon>Hermetiinae</taxon>
        <taxon>Hermetia</taxon>
    </lineage>
</organism>
<keyword evidence="3" id="KW-1185">Reference proteome</keyword>
<feature type="compositionally biased region" description="Basic residues" evidence="1">
    <location>
        <begin position="55"/>
        <end position="67"/>
    </location>
</feature>
<dbReference type="AlphaFoldDB" id="A0A7R8UCG7"/>
<evidence type="ECO:0000313" key="2">
    <source>
        <dbReference type="EMBL" id="CAD7078162.1"/>
    </source>
</evidence>
<accession>A0A7R8UCG7</accession>
<feature type="compositionally biased region" description="Basic and acidic residues" evidence="1">
    <location>
        <begin position="68"/>
        <end position="94"/>
    </location>
</feature>
<protein>
    <submittedName>
        <fullName evidence="2">Uncharacterized protein</fullName>
    </submittedName>
</protein>
<dbReference type="Proteomes" id="UP000594454">
    <property type="component" value="Chromosome 1"/>
</dbReference>
<proteinExistence type="predicted"/>
<feature type="region of interest" description="Disordered" evidence="1">
    <location>
        <begin position="219"/>
        <end position="257"/>
    </location>
</feature>
<dbReference type="EMBL" id="LR899009">
    <property type="protein sequence ID" value="CAD7078162.1"/>
    <property type="molecule type" value="Genomic_DNA"/>
</dbReference>
<evidence type="ECO:0000313" key="3">
    <source>
        <dbReference type="Proteomes" id="UP000594454"/>
    </source>
</evidence>
<feature type="region of interest" description="Disordered" evidence="1">
    <location>
        <begin position="1"/>
        <end position="95"/>
    </location>
</feature>
<feature type="compositionally biased region" description="Basic and acidic residues" evidence="1">
    <location>
        <begin position="9"/>
        <end position="18"/>
    </location>
</feature>
<evidence type="ECO:0000256" key="1">
    <source>
        <dbReference type="SAM" id="MobiDB-lite"/>
    </source>
</evidence>
<name>A0A7R8UCG7_HERIL</name>